<feature type="compositionally biased region" description="Acidic residues" evidence="1">
    <location>
        <begin position="439"/>
        <end position="450"/>
    </location>
</feature>
<feature type="transmembrane region" description="Helical" evidence="2">
    <location>
        <begin position="14"/>
        <end position="38"/>
    </location>
</feature>
<feature type="compositionally biased region" description="Basic and acidic residues" evidence="1">
    <location>
        <begin position="237"/>
        <end position="247"/>
    </location>
</feature>
<evidence type="ECO:0000313" key="3">
    <source>
        <dbReference type="EMBL" id="KAK6350460.1"/>
    </source>
</evidence>
<dbReference type="EMBL" id="JAVHNR010000002">
    <property type="protein sequence ID" value="KAK6350460.1"/>
    <property type="molecule type" value="Genomic_DNA"/>
</dbReference>
<name>A0AAN8NA53_9PEZI</name>
<dbReference type="AlphaFoldDB" id="A0AAN8NA53"/>
<organism evidence="3 4">
    <name type="scientific">Orbilia javanica</name>
    <dbReference type="NCBI Taxonomy" id="47235"/>
    <lineage>
        <taxon>Eukaryota</taxon>
        <taxon>Fungi</taxon>
        <taxon>Dikarya</taxon>
        <taxon>Ascomycota</taxon>
        <taxon>Pezizomycotina</taxon>
        <taxon>Orbiliomycetes</taxon>
        <taxon>Orbiliales</taxon>
        <taxon>Orbiliaceae</taxon>
        <taxon>Orbilia</taxon>
    </lineage>
</organism>
<keyword evidence="4" id="KW-1185">Reference proteome</keyword>
<reference evidence="3 4" key="1">
    <citation type="submission" date="2019-10" db="EMBL/GenBank/DDBJ databases">
        <authorList>
            <person name="Palmer J.M."/>
        </authorList>
    </citation>
    <scope>NUCLEOTIDE SEQUENCE [LARGE SCALE GENOMIC DNA]</scope>
    <source>
        <strain evidence="3 4">TWF718</strain>
    </source>
</reference>
<keyword evidence="2" id="KW-0472">Membrane</keyword>
<feature type="region of interest" description="Disordered" evidence="1">
    <location>
        <begin position="230"/>
        <end position="259"/>
    </location>
</feature>
<accession>A0AAN8NA53</accession>
<gene>
    <name evidence="3" type="ORF">TWF718_003651</name>
</gene>
<feature type="region of interest" description="Disordered" evidence="1">
    <location>
        <begin position="564"/>
        <end position="626"/>
    </location>
</feature>
<evidence type="ECO:0000256" key="1">
    <source>
        <dbReference type="SAM" id="MobiDB-lite"/>
    </source>
</evidence>
<proteinExistence type="predicted"/>
<protein>
    <submittedName>
        <fullName evidence="3">Uncharacterized protein</fullName>
    </submittedName>
</protein>
<evidence type="ECO:0000313" key="4">
    <source>
        <dbReference type="Proteomes" id="UP001313282"/>
    </source>
</evidence>
<feature type="compositionally biased region" description="Low complexity" evidence="1">
    <location>
        <begin position="249"/>
        <end position="259"/>
    </location>
</feature>
<sequence length="626" mass="68553">MAAEYYFGRSHMPLWQFVGLLIIFSILIGSPIFVCFVYHRRKERDRLEDVNRRASAQRNRPEFVVDGRDYYLLPFPSRDIKRRPASSMAGTPRREVSWGSTVPLLVLNGTPGPRNVSPIMGRVPPSGLDGATATSTEQEAVLNENFAERTGTITSLAYPQTAHRGFESANRKTQGGTGSYGTLGYMMRSTYTAAQSAYRGRHRLNFWSNWIQQVPWGKERGGRLEAIDEESVGSSRFSRDSRGEHKKAANANANTTSGASSTVDINVMTARGGVYKGVIVGSVGTLDSESSGYSTKGTPPTFEKVDPREPYNPSMARSLTRRLLKFGFDQVRDGVIVVEKKRGMVGNEEEDEEDERGRQVSGVWRKGVELKKRALERQKLENGNRLFSFQKKKMDDGDNDGEGDAGEQFGPENSNTNPEELAKTSIRDFAHAFNKDIVGDDDTSSGDEGEAISPTGTIRIHHIDEEEDQSIILPKDQETTAPTSPSLEKISSPHAPSSPFVDIDLSSSPNVTNENTAMVTTSTSSATISNASRAKIPMPQPTGTLRGRKTLRDTKSIPETQKMRMARNTPKNTMGRMTLQAGSGSSGEDIPGLEFKIQSSGTGDEEVLGTQGGDMDANTEPSGKNT</sequence>
<keyword evidence="2" id="KW-1133">Transmembrane helix</keyword>
<dbReference type="Proteomes" id="UP001313282">
    <property type="component" value="Unassembled WGS sequence"/>
</dbReference>
<evidence type="ECO:0000256" key="2">
    <source>
        <dbReference type="SAM" id="Phobius"/>
    </source>
</evidence>
<feature type="compositionally biased region" description="Low complexity" evidence="1">
    <location>
        <begin position="516"/>
        <end position="534"/>
    </location>
</feature>
<feature type="compositionally biased region" description="Polar residues" evidence="1">
    <location>
        <begin position="505"/>
        <end position="515"/>
    </location>
</feature>
<keyword evidence="2" id="KW-0812">Transmembrane</keyword>
<comment type="caution">
    <text evidence="3">The sequence shown here is derived from an EMBL/GenBank/DDBJ whole genome shotgun (WGS) entry which is preliminary data.</text>
</comment>
<feature type="region of interest" description="Disordered" evidence="1">
    <location>
        <begin position="386"/>
        <end position="424"/>
    </location>
</feature>
<feature type="region of interest" description="Disordered" evidence="1">
    <location>
        <begin position="436"/>
        <end position="552"/>
    </location>
</feature>